<dbReference type="SUPFAM" id="SSF81383">
    <property type="entry name" value="F-box domain"/>
    <property type="match status" value="1"/>
</dbReference>
<gene>
    <name evidence="3" type="ORF">QS748_14060</name>
</gene>
<dbReference type="PROSITE" id="PS50181">
    <property type="entry name" value="FBOX"/>
    <property type="match status" value="1"/>
</dbReference>
<accession>A0AA90NNU7</accession>
<dbReference type="InterPro" id="IPR001810">
    <property type="entry name" value="F-box_dom"/>
</dbReference>
<sequence length="508" mass="56693">MKNTRLFSLILALFLSGTSTASLDVLDADEQDSELKVKNRKVVFSNLDDLVLNNLFSRLSIRDLSSLSRTCHTLYNSILDNGAIAKVWFSRLSSGQQTQFKSRAEDLSEEELRAWIDQFAGKAQLADEMSALKKKGAKYFPHVLFHTVSGLMTKCSKLKLDHIANLADDLGNVKLSADGRHVVITSYNHADSHLQYPNFKETKTTIWGVDTDGELYEKLTFVRKDNLQVHAFSDNGSYIVAQDIDGCGISILSQGTAGQWIDKTPIILDERLSSNSPCVINITFNSDSAHLFINCGANKLLVWSLGMDGRWSQTGLILMKERVSKLFSSADGSHLVIRCLYINGVNFWSKNNRGEWAISKTFTGVNKNSDISGVSSNMRHVVVTSHNGTKIFSQRTSEEWIGQTVSAWSSTTANFSDDNCHVVLACTDYSIRVCSLGKNKKWIKKAVVDIPRSSVHNHNLFNKSSFSADGRYIIVISNNNTRAKTFKFIAEDNSSDKKTVKHKYCIIL</sequence>
<evidence type="ECO:0000313" key="3">
    <source>
        <dbReference type="EMBL" id="MDP0590243.1"/>
    </source>
</evidence>
<dbReference type="AlphaFoldDB" id="A0AA90NNU7"/>
<evidence type="ECO:0000313" key="4">
    <source>
        <dbReference type="Proteomes" id="UP001178148"/>
    </source>
</evidence>
<feature type="domain" description="F-box" evidence="2">
    <location>
        <begin position="41"/>
        <end position="91"/>
    </location>
</feature>
<evidence type="ECO:0000259" key="2">
    <source>
        <dbReference type="PROSITE" id="PS50181"/>
    </source>
</evidence>
<feature type="chain" id="PRO_5041666653" evidence="1">
    <location>
        <begin position="22"/>
        <end position="508"/>
    </location>
</feature>
<keyword evidence="4" id="KW-1185">Reference proteome</keyword>
<dbReference type="InterPro" id="IPR036047">
    <property type="entry name" value="F-box-like_dom_sf"/>
</dbReference>
<protein>
    <submittedName>
        <fullName evidence="3">F-box protein</fullName>
    </submittedName>
</protein>
<organism evidence="3 4">
    <name type="scientific">Candidatus Endonucleibacter bathymodioli</name>
    <dbReference type="NCBI Taxonomy" id="539814"/>
    <lineage>
        <taxon>Bacteria</taxon>
        <taxon>Pseudomonadati</taxon>
        <taxon>Pseudomonadota</taxon>
        <taxon>Gammaproteobacteria</taxon>
        <taxon>Oceanospirillales</taxon>
        <taxon>Endozoicomonadaceae</taxon>
        <taxon>Candidatus Endonucleibacter</taxon>
    </lineage>
</organism>
<comment type="caution">
    <text evidence="3">The sequence shown here is derived from an EMBL/GenBank/DDBJ whole genome shotgun (WGS) entry which is preliminary data.</text>
</comment>
<keyword evidence="1" id="KW-0732">Signal</keyword>
<evidence type="ECO:0000256" key="1">
    <source>
        <dbReference type="SAM" id="SignalP"/>
    </source>
</evidence>
<reference evidence="3 4" key="1">
    <citation type="journal article" date="2023" name="bioRxiv">
        <title>An intranuclear bacterial parasite of deep-sea mussels expresses apoptosis inhibitors acquired from its host.</title>
        <authorList>
            <person name="Gonzalez Porras M.A."/>
            <person name="Assie A."/>
            <person name="Tietjen M."/>
            <person name="Violette M."/>
            <person name="Kleiner M."/>
            <person name="Gruber-Vodicka H."/>
            <person name="Dubilier N."/>
            <person name="Leisch N."/>
        </authorList>
    </citation>
    <scope>NUCLEOTIDE SEQUENCE [LARGE SCALE GENOMIC DNA]</scope>
    <source>
        <strain evidence="3">IAP13</strain>
    </source>
</reference>
<feature type="signal peptide" evidence="1">
    <location>
        <begin position="1"/>
        <end position="21"/>
    </location>
</feature>
<name>A0AA90NNU7_9GAMM</name>
<dbReference type="SUPFAM" id="SSF82171">
    <property type="entry name" value="DPP6 N-terminal domain-like"/>
    <property type="match status" value="1"/>
</dbReference>
<dbReference type="CDD" id="cd09917">
    <property type="entry name" value="F-box_SF"/>
    <property type="match status" value="1"/>
</dbReference>
<proteinExistence type="predicted"/>
<dbReference type="Pfam" id="PF00646">
    <property type="entry name" value="F-box"/>
    <property type="match status" value="1"/>
</dbReference>
<dbReference type="EMBL" id="JASXSV010000036">
    <property type="protein sequence ID" value="MDP0590243.1"/>
    <property type="molecule type" value="Genomic_DNA"/>
</dbReference>
<dbReference type="Proteomes" id="UP001178148">
    <property type="component" value="Unassembled WGS sequence"/>
</dbReference>